<comment type="caution">
    <text evidence="1">The sequence shown here is derived from an EMBL/GenBank/DDBJ whole genome shotgun (WGS) entry which is preliminary data.</text>
</comment>
<reference evidence="1" key="1">
    <citation type="submission" date="2023-08" db="EMBL/GenBank/DDBJ databases">
        <authorList>
            <person name="Chen Y."/>
            <person name="Shah S."/>
            <person name="Dougan E. K."/>
            <person name="Thang M."/>
            <person name="Chan C."/>
        </authorList>
    </citation>
    <scope>NUCLEOTIDE SEQUENCE</scope>
</reference>
<name>A0AA36I1M4_9DINO</name>
<gene>
    <name evidence="1" type="ORF">EVOR1521_LOCUS7437</name>
</gene>
<protein>
    <submittedName>
        <fullName evidence="1">Uncharacterized protein</fullName>
    </submittedName>
</protein>
<evidence type="ECO:0000313" key="1">
    <source>
        <dbReference type="EMBL" id="CAJ1379086.1"/>
    </source>
</evidence>
<evidence type="ECO:0000313" key="2">
    <source>
        <dbReference type="Proteomes" id="UP001178507"/>
    </source>
</evidence>
<dbReference type="Proteomes" id="UP001178507">
    <property type="component" value="Unassembled WGS sequence"/>
</dbReference>
<dbReference type="EMBL" id="CAUJNA010000597">
    <property type="protein sequence ID" value="CAJ1379086.1"/>
    <property type="molecule type" value="Genomic_DNA"/>
</dbReference>
<keyword evidence="2" id="KW-1185">Reference proteome</keyword>
<sequence length="239" mass="25709">MPATSHHCQVSEAGEATSAGVFAMCCAMTPKRAMLRQIGNRCFCAELSSHPDLKSQEAVDAHCASVVKPCPQFRQEDCCQLTPAKYLVGDDIGVQTGVDPSQMCTCAGPLKASRYTEQEAIDSACGKLFTPCSELQEVHCCLSSPMRFRDGSGDRCFCSGPVAHGRFKSQEVIDERCSDELKSCDDLKVASCCAKTPKQVRVSDGMGGCWCSGPFRNGNTTYTQQVIEAKCASASTIQM</sequence>
<proteinExistence type="predicted"/>
<accession>A0AA36I1M4</accession>
<organism evidence="1 2">
    <name type="scientific">Effrenium voratum</name>
    <dbReference type="NCBI Taxonomy" id="2562239"/>
    <lineage>
        <taxon>Eukaryota</taxon>
        <taxon>Sar</taxon>
        <taxon>Alveolata</taxon>
        <taxon>Dinophyceae</taxon>
        <taxon>Suessiales</taxon>
        <taxon>Symbiodiniaceae</taxon>
        <taxon>Effrenium</taxon>
    </lineage>
</organism>
<dbReference type="AlphaFoldDB" id="A0AA36I1M4"/>